<dbReference type="Pfam" id="PF12833">
    <property type="entry name" value="HTH_18"/>
    <property type="match status" value="1"/>
</dbReference>
<evidence type="ECO:0000313" key="5">
    <source>
        <dbReference type="EMBL" id="MBB4764599.1"/>
    </source>
</evidence>
<dbReference type="Gene3D" id="1.10.10.60">
    <property type="entry name" value="Homeodomain-like"/>
    <property type="match status" value="2"/>
</dbReference>
<dbReference type="PANTHER" id="PTHR46796">
    <property type="entry name" value="HTH-TYPE TRANSCRIPTIONAL ACTIVATOR RHAS-RELATED"/>
    <property type="match status" value="1"/>
</dbReference>
<dbReference type="PANTHER" id="PTHR46796:SF13">
    <property type="entry name" value="HTH-TYPE TRANSCRIPTIONAL ACTIVATOR RHAS"/>
    <property type="match status" value="1"/>
</dbReference>
<evidence type="ECO:0000256" key="1">
    <source>
        <dbReference type="ARBA" id="ARBA00023015"/>
    </source>
</evidence>
<dbReference type="RefSeq" id="WP_184995770.1">
    <property type="nucleotide sequence ID" value="NZ_BOMK01000003.1"/>
</dbReference>
<dbReference type="SMART" id="SM00342">
    <property type="entry name" value="HTH_ARAC"/>
    <property type="match status" value="1"/>
</dbReference>
<keyword evidence="2 5" id="KW-0238">DNA-binding</keyword>
<gene>
    <name evidence="5" type="ORF">BJ971_005155</name>
</gene>
<dbReference type="GO" id="GO:0003700">
    <property type="term" value="F:DNA-binding transcription factor activity"/>
    <property type="evidence" value="ECO:0007669"/>
    <property type="project" value="InterPro"/>
</dbReference>
<dbReference type="InterPro" id="IPR009057">
    <property type="entry name" value="Homeodomain-like_sf"/>
</dbReference>
<evidence type="ECO:0000313" key="6">
    <source>
        <dbReference type="Proteomes" id="UP000578112"/>
    </source>
</evidence>
<evidence type="ECO:0000259" key="4">
    <source>
        <dbReference type="PROSITE" id="PS01124"/>
    </source>
</evidence>
<organism evidence="5 6">
    <name type="scientific">Actinoplanes digitatis</name>
    <dbReference type="NCBI Taxonomy" id="1868"/>
    <lineage>
        <taxon>Bacteria</taxon>
        <taxon>Bacillati</taxon>
        <taxon>Actinomycetota</taxon>
        <taxon>Actinomycetes</taxon>
        <taxon>Micromonosporales</taxon>
        <taxon>Micromonosporaceae</taxon>
        <taxon>Actinoplanes</taxon>
    </lineage>
</organism>
<proteinExistence type="predicted"/>
<sequence length="308" mass="33109">MDGLSALLEGPRARGAFLVRCLMAAPWAIRMEDEVPISLTAVVRGTAWARPDGRPPLELTAGDVVVAIGREPWTLADRVTTPVTVTIRPGQQCYAPDGRGLSEEYDLGVRSWGNSLAGETVLLSGSYLVDGEVSGRLLRALPTLVVVTEKELGSPLLPLLATEIVRDDPGQNAVLDRLLDLLLIAVLRTWFSRPEAAAPGWYAAQGDPVVGPALRRLQADPGLPWTVATLAGTAAVSRATFARRFTETVGEPPMTFLTGWRLALAADLLTDPALTLEAIARRVGYSTAFALSSAFKRQYGVSPREYRP</sequence>
<dbReference type="SUPFAM" id="SSF46689">
    <property type="entry name" value="Homeodomain-like"/>
    <property type="match status" value="2"/>
</dbReference>
<feature type="domain" description="HTH araC/xylS-type" evidence="4">
    <location>
        <begin position="211"/>
        <end position="308"/>
    </location>
</feature>
<evidence type="ECO:0000256" key="2">
    <source>
        <dbReference type="ARBA" id="ARBA00023125"/>
    </source>
</evidence>
<dbReference type="Pfam" id="PF12852">
    <property type="entry name" value="Cupin_6"/>
    <property type="match status" value="1"/>
</dbReference>
<dbReference type="PROSITE" id="PS01124">
    <property type="entry name" value="HTH_ARAC_FAMILY_2"/>
    <property type="match status" value="1"/>
</dbReference>
<accession>A0A7W7MSJ2</accession>
<dbReference type="AlphaFoldDB" id="A0A7W7MSJ2"/>
<dbReference type="InterPro" id="IPR032783">
    <property type="entry name" value="AraC_lig"/>
</dbReference>
<keyword evidence="1" id="KW-0805">Transcription regulation</keyword>
<dbReference type="Proteomes" id="UP000578112">
    <property type="component" value="Unassembled WGS sequence"/>
</dbReference>
<evidence type="ECO:0000256" key="3">
    <source>
        <dbReference type="ARBA" id="ARBA00023163"/>
    </source>
</evidence>
<dbReference type="InterPro" id="IPR018060">
    <property type="entry name" value="HTH_AraC"/>
</dbReference>
<dbReference type="PROSITE" id="PS00041">
    <property type="entry name" value="HTH_ARAC_FAMILY_1"/>
    <property type="match status" value="1"/>
</dbReference>
<name>A0A7W7MSJ2_9ACTN</name>
<reference evidence="5 6" key="1">
    <citation type="submission" date="2020-08" db="EMBL/GenBank/DDBJ databases">
        <title>Sequencing the genomes of 1000 actinobacteria strains.</title>
        <authorList>
            <person name="Klenk H.-P."/>
        </authorList>
    </citation>
    <scope>NUCLEOTIDE SEQUENCE [LARGE SCALE GENOMIC DNA]</scope>
    <source>
        <strain evidence="5 6">DSM 43149</strain>
    </source>
</reference>
<dbReference type="GO" id="GO:0043565">
    <property type="term" value="F:sequence-specific DNA binding"/>
    <property type="evidence" value="ECO:0007669"/>
    <property type="project" value="InterPro"/>
</dbReference>
<comment type="caution">
    <text evidence="5">The sequence shown here is derived from an EMBL/GenBank/DDBJ whole genome shotgun (WGS) entry which is preliminary data.</text>
</comment>
<protein>
    <submittedName>
        <fullName evidence="5">AraC-like DNA-binding protein</fullName>
    </submittedName>
</protein>
<keyword evidence="6" id="KW-1185">Reference proteome</keyword>
<dbReference type="EMBL" id="JACHNH010000001">
    <property type="protein sequence ID" value="MBB4764599.1"/>
    <property type="molecule type" value="Genomic_DNA"/>
</dbReference>
<dbReference type="InterPro" id="IPR018062">
    <property type="entry name" value="HTH_AraC-typ_CS"/>
</dbReference>
<keyword evidence="3" id="KW-0804">Transcription</keyword>
<dbReference type="InterPro" id="IPR050204">
    <property type="entry name" value="AraC_XylS_family_regulators"/>
</dbReference>